<proteinExistence type="predicted"/>
<organism evidence="1 2">
    <name type="scientific">Spinactinospora alkalitolerans</name>
    <dbReference type="NCBI Taxonomy" id="687207"/>
    <lineage>
        <taxon>Bacteria</taxon>
        <taxon>Bacillati</taxon>
        <taxon>Actinomycetota</taxon>
        <taxon>Actinomycetes</taxon>
        <taxon>Streptosporangiales</taxon>
        <taxon>Nocardiopsidaceae</taxon>
        <taxon>Spinactinospora</taxon>
    </lineage>
</organism>
<dbReference type="AlphaFoldDB" id="A0A852U5A7"/>
<dbReference type="EMBL" id="JACCCC010000001">
    <property type="protein sequence ID" value="NYE50745.1"/>
    <property type="molecule type" value="Genomic_DNA"/>
</dbReference>
<evidence type="ECO:0000313" key="2">
    <source>
        <dbReference type="Proteomes" id="UP000589036"/>
    </source>
</evidence>
<dbReference type="SMART" id="SM01101">
    <property type="entry name" value="CRISPR_assoc"/>
    <property type="match status" value="1"/>
</dbReference>
<dbReference type="CDD" id="cd09727">
    <property type="entry name" value="Cas6_I-E"/>
    <property type="match status" value="1"/>
</dbReference>
<dbReference type="Gene3D" id="3.30.70.1210">
    <property type="entry name" value="Crispr-associated protein, domain 2"/>
    <property type="match status" value="1"/>
</dbReference>
<dbReference type="NCBIfam" id="TIGR01907">
    <property type="entry name" value="casE_Cse3"/>
    <property type="match status" value="1"/>
</dbReference>
<dbReference type="SUPFAM" id="SSF117987">
    <property type="entry name" value="CRISPR-associated protein"/>
    <property type="match status" value="2"/>
</dbReference>
<dbReference type="Gene3D" id="3.30.70.1200">
    <property type="entry name" value="Crispr-associated protein, domain 1"/>
    <property type="match status" value="1"/>
</dbReference>
<keyword evidence="2" id="KW-1185">Reference proteome</keyword>
<reference evidence="1 2" key="1">
    <citation type="submission" date="2020-07" db="EMBL/GenBank/DDBJ databases">
        <title>Sequencing the genomes of 1000 actinobacteria strains.</title>
        <authorList>
            <person name="Klenk H.-P."/>
        </authorList>
    </citation>
    <scope>NUCLEOTIDE SEQUENCE [LARGE SCALE GENOMIC DNA]</scope>
    <source>
        <strain evidence="1 2">CXB654</strain>
    </source>
</reference>
<protein>
    <submittedName>
        <fullName evidence="1">CRISPR system Cascade subunit CasE</fullName>
    </submittedName>
</protein>
<dbReference type="RefSeq" id="WP_179646179.1">
    <property type="nucleotide sequence ID" value="NZ_BAAAYY010000045.1"/>
</dbReference>
<evidence type="ECO:0000313" key="1">
    <source>
        <dbReference type="EMBL" id="NYE50745.1"/>
    </source>
</evidence>
<dbReference type="Pfam" id="PF08798">
    <property type="entry name" value="CRISPR_assoc"/>
    <property type="match status" value="1"/>
</dbReference>
<gene>
    <name evidence="1" type="ORF">HDA32_005865</name>
</gene>
<name>A0A852U5A7_9ACTN</name>
<accession>A0A852U5A7</accession>
<dbReference type="Proteomes" id="UP000589036">
    <property type="component" value="Unassembled WGS sequence"/>
</dbReference>
<dbReference type="InterPro" id="IPR010179">
    <property type="entry name" value="CRISPR-assoc_prot_Cse3"/>
</dbReference>
<sequence>MHLTRFRLNTVRSGARRLLSSPQAMHAAVMSSFPDVLPSDTDTPRVLWRVDRNAKAEVFLYMVSPAEPDLTHMVEQAGWPTQPKWQTYDYTPFLSRLTKGDTWAFRLTANPVHSIRRKADEPTKLTAHVTPRHQMGWLLQRQEAAGFRVMEKAPEQRRLPEGDEYQLVVHDRRGRTFDKSERESRGKKTVSLVTATFDGRLEVTDPKALRRTLTTGLGRAKAYGCGLMTLAPVG</sequence>
<comment type="caution">
    <text evidence="1">The sequence shown here is derived from an EMBL/GenBank/DDBJ whole genome shotgun (WGS) entry which is preliminary data.</text>
</comment>